<dbReference type="Pfam" id="PF00226">
    <property type="entry name" value="DnaJ"/>
    <property type="match status" value="1"/>
</dbReference>
<dbReference type="GO" id="GO:0005783">
    <property type="term" value="C:endoplasmic reticulum"/>
    <property type="evidence" value="ECO:0007669"/>
    <property type="project" value="UniProtKB-ARBA"/>
</dbReference>
<dbReference type="Gene3D" id="1.10.287.110">
    <property type="entry name" value="DnaJ domain"/>
    <property type="match status" value="1"/>
</dbReference>
<accession>A0AAV8D2R6</accession>
<organism evidence="2 3">
    <name type="scientific">Rhynchospora pubera</name>
    <dbReference type="NCBI Taxonomy" id="906938"/>
    <lineage>
        <taxon>Eukaryota</taxon>
        <taxon>Viridiplantae</taxon>
        <taxon>Streptophyta</taxon>
        <taxon>Embryophyta</taxon>
        <taxon>Tracheophyta</taxon>
        <taxon>Spermatophyta</taxon>
        <taxon>Magnoliopsida</taxon>
        <taxon>Liliopsida</taxon>
        <taxon>Poales</taxon>
        <taxon>Cyperaceae</taxon>
        <taxon>Cyperoideae</taxon>
        <taxon>Rhynchosporeae</taxon>
        <taxon>Rhynchospora</taxon>
    </lineage>
</organism>
<dbReference type="PANTHER" id="PTHR44137">
    <property type="entry name" value="BNAC03G44070D PROTEIN"/>
    <property type="match status" value="1"/>
</dbReference>
<dbReference type="PANTHER" id="PTHR44137:SF57">
    <property type="entry name" value="CHAPERONE DNAJ-DOMAIN PROTEIN"/>
    <property type="match status" value="1"/>
</dbReference>
<protein>
    <submittedName>
        <fullName evidence="2">DnaJ domain-containing protein</fullName>
    </submittedName>
</protein>
<feature type="domain" description="J" evidence="1">
    <location>
        <begin position="65"/>
        <end position="118"/>
    </location>
</feature>
<name>A0AAV8D2R6_9POAL</name>
<dbReference type="PROSITE" id="PS50076">
    <property type="entry name" value="DNAJ_2"/>
    <property type="match status" value="1"/>
</dbReference>
<comment type="caution">
    <text evidence="2">The sequence shown here is derived from an EMBL/GenBank/DDBJ whole genome shotgun (WGS) entry which is preliminary data.</text>
</comment>
<dbReference type="PRINTS" id="PR00625">
    <property type="entry name" value="JDOMAIN"/>
</dbReference>
<evidence type="ECO:0000313" key="2">
    <source>
        <dbReference type="EMBL" id="KAJ4761040.1"/>
    </source>
</evidence>
<dbReference type="InterPro" id="IPR001623">
    <property type="entry name" value="DnaJ_domain"/>
</dbReference>
<dbReference type="SUPFAM" id="SSF46565">
    <property type="entry name" value="Chaperone J-domain"/>
    <property type="match status" value="1"/>
</dbReference>
<dbReference type="SMART" id="SM00271">
    <property type="entry name" value="DnaJ"/>
    <property type="match status" value="1"/>
</dbReference>
<reference evidence="2" key="1">
    <citation type="submission" date="2022-08" db="EMBL/GenBank/DDBJ databases">
        <authorList>
            <person name="Marques A."/>
        </authorList>
    </citation>
    <scope>NUCLEOTIDE SEQUENCE</scope>
    <source>
        <strain evidence="2">RhyPub2mFocal</strain>
        <tissue evidence="2">Leaves</tissue>
    </source>
</reference>
<evidence type="ECO:0000259" key="1">
    <source>
        <dbReference type="PROSITE" id="PS50076"/>
    </source>
</evidence>
<dbReference type="CDD" id="cd06257">
    <property type="entry name" value="DnaJ"/>
    <property type="match status" value="1"/>
</dbReference>
<dbReference type="Proteomes" id="UP001140206">
    <property type="component" value="Chromosome 4"/>
</dbReference>
<keyword evidence="3" id="KW-1185">Reference proteome</keyword>
<sequence>MEQNKQVAIHAKEIAEKRLLKQDYAGAKAMALKAKKLLPPENLSQLLAVCEVHCSAQLMANGLYDWYKIIQVEPLSDEIMIKKQYHKLVALLHPDKNKIPGAEAAFKLVVEANNTLSD</sequence>
<dbReference type="EMBL" id="JAMFTS010000004">
    <property type="protein sequence ID" value="KAJ4761040.1"/>
    <property type="molecule type" value="Genomic_DNA"/>
</dbReference>
<gene>
    <name evidence="2" type="ORF">LUZ62_071415</name>
</gene>
<evidence type="ECO:0000313" key="3">
    <source>
        <dbReference type="Proteomes" id="UP001140206"/>
    </source>
</evidence>
<proteinExistence type="predicted"/>
<dbReference type="AlphaFoldDB" id="A0AAV8D2R6"/>
<dbReference type="InterPro" id="IPR036869">
    <property type="entry name" value="J_dom_sf"/>
</dbReference>